<comment type="caution">
    <text evidence="9">The sequence shown here is derived from an EMBL/GenBank/DDBJ whole genome shotgun (WGS) entry which is preliminary data.</text>
</comment>
<evidence type="ECO:0000313" key="10">
    <source>
        <dbReference type="Proteomes" id="UP000549394"/>
    </source>
</evidence>
<reference evidence="9 10" key="1">
    <citation type="submission" date="2020-08" db="EMBL/GenBank/DDBJ databases">
        <authorList>
            <person name="Hejnol A."/>
        </authorList>
    </citation>
    <scope>NUCLEOTIDE SEQUENCE [LARGE SCALE GENOMIC DNA]</scope>
</reference>
<keyword evidence="6" id="KW-0460">Magnesium</keyword>
<gene>
    <name evidence="9" type="ORF">DGYR_LOCUS881</name>
</gene>
<evidence type="ECO:0000256" key="5">
    <source>
        <dbReference type="ARBA" id="ARBA00022741"/>
    </source>
</evidence>
<dbReference type="InterPro" id="IPR027417">
    <property type="entry name" value="P-loop_NTPase"/>
</dbReference>
<evidence type="ECO:0000256" key="2">
    <source>
        <dbReference type="ARBA" id="ARBA00009638"/>
    </source>
</evidence>
<dbReference type="Proteomes" id="UP000549394">
    <property type="component" value="Unassembled WGS sequence"/>
</dbReference>
<dbReference type="SUPFAM" id="SSF52540">
    <property type="entry name" value="P-loop containing nucleoside triphosphate hydrolases"/>
    <property type="match status" value="1"/>
</dbReference>
<dbReference type="Pfam" id="PF01926">
    <property type="entry name" value="MMR_HSR1"/>
    <property type="match status" value="1"/>
</dbReference>
<evidence type="ECO:0000256" key="3">
    <source>
        <dbReference type="ARBA" id="ARBA00015370"/>
    </source>
</evidence>
<evidence type="ECO:0000256" key="7">
    <source>
        <dbReference type="ARBA" id="ARBA00023134"/>
    </source>
</evidence>
<dbReference type="OrthoDB" id="391988at2759"/>
<dbReference type="InterPro" id="IPR006073">
    <property type="entry name" value="GTP-bd"/>
</dbReference>
<dbReference type="PROSITE" id="PS51706">
    <property type="entry name" value="G_ENGB"/>
    <property type="match status" value="1"/>
</dbReference>
<keyword evidence="7" id="KW-0342">GTP-binding</keyword>
<dbReference type="PANTHER" id="PTHR46498">
    <property type="entry name" value="GTP-BINDING PROTEIN 8"/>
    <property type="match status" value="1"/>
</dbReference>
<dbReference type="NCBIfam" id="TIGR03598">
    <property type="entry name" value="GTPase_YsxC"/>
    <property type="match status" value="1"/>
</dbReference>
<dbReference type="AlphaFoldDB" id="A0A7I8V617"/>
<evidence type="ECO:0000256" key="4">
    <source>
        <dbReference type="ARBA" id="ARBA00022723"/>
    </source>
</evidence>
<dbReference type="GO" id="GO:0005739">
    <property type="term" value="C:mitochondrion"/>
    <property type="evidence" value="ECO:0007669"/>
    <property type="project" value="TreeGrafter"/>
</dbReference>
<dbReference type="InterPro" id="IPR052279">
    <property type="entry name" value="EngB_GTPase"/>
</dbReference>
<feature type="domain" description="EngB-type G" evidence="8">
    <location>
        <begin position="102"/>
        <end position="275"/>
    </location>
</feature>
<organism evidence="9 10">
    <name type="scientific">Dimorphilus gyrociliatus</name>
    <dbReference type="NCBI Taxonomy" id="2664684"/>
    <lineage>
        <taxon>Eukaryota</taxon>
        <taxon>Metazoa</taxon>
        <taxon>Spiralia</taxon>
        <taxon>Lophotrochozoa</taxon>
        <taxon>Annelida</taxon>
        <taxon>Polychaeta</taxon>
        <taxon>Polychaeta incertae sedis</taxon>
        <taxon>Dinophilidae</taxon>
        <taxon>Dimorphilus</taxon>
    </lineage>
</organism>
<sequence>MWTIFRKRLALPIPLRNQSYQRHLIPSTFCRCFSELSHWKDVKPDETPFEILKQYTSVPLEKYHVFLPPKESLVKSSDLFSKRNEYIVHKGAIHPDKLPDTKELEVALLGQSNVGKSSLIQALYNHNEALRIKTSKKPGHTKVIKIYSYPKNFSLVDMPGFGENMPKYFEECVENYCVMRRQLTRLLLLIDAEQGITDIDNIALDMLEEFNRPYVIVLTKIDKCHISQLIRTIINVQERIKMTLHCSFQQPFLVSSKQDLGLHHLRCFIAYVTGCISIRNL</sequence>
<accession>A0A7I8V617</accession>
<name>A0A7I8V617_9ANNE</name>
<dbReference type="PANTHER" id="PTHR46498:SF1">
    <property type="entry name" value="GTP-BINDING PROTEIN 8"/>
    <property type="match status" value="1"/>
</dbReference>
<keyword evidence="10" id="KW-1185">Reference proteome</keyword>
<dbReference type="GO" id="GO:0046872">
    <property type="term" value="F:metal ion binding"/>
    <property type="evidence" value="ECO:0007669"/>
    <property type="project" value="UniProtKB-KW"/>
</dbReference>
<evidence type="ECO:0000256" key="6">
    <source>
        <dbReference type="ARBA" id="ARBA00022842"/>
    </source>
</evidence>
<evidence type="ECO:0000259" key="8">
    <source>
        <dbReference type="PROSITE" id="PS51706"/>
    </source>
</evidence>
<dbReference type="InterPro" id="IPR019987">
    <property type="entry name" value="GTP-bd_ribosome_bio_YsxC"/>
</dbReference>
<proteinExistence type="inferred from homology"/>
<comment type="similarity">
    <text evidence="2">Belongs to the TRAFAC class TrmE-Era-EngA-EngB-Septin-like GTPase superfamily. EngB GTPase family.</text>
</comment>
<dbReference type="Gene3D" id="3.40.50.300">
    <property type="entry name" value="P-loop containing nucleotide triphosphate hydrolases"/>
    <property type="match status" value="1"/>
</dbReference>
<keyword evidence="4" id="KW-0479">Metal-binding</keyword>
<comment type="cofactor">
    <cofactor evidence="1">
        <name>Mg(2+)</name>
        <dbReference type="ChEBI" id="CHEBI:18420"/>
    </cofactor>
</comment>
<dbReference type="EMBL" id="CAJFCJ010000002">
    <property type="protein sequence ID" value="CAD5111615.1"/>
    <property type="molecule type" value="Genomic_DNA"/>
</dbReference>
<evidence type="ECO:0000313" key="9">
    <source>
        <dbReference type="EMBL" id="CAD5111615.1"/>
    </source>
</evidence>
<keyword evidence="5" id="KW-0547">Nucleotide-binding</keyword>
<protein>
    <recommendedName>
        <fullName evidence="3">GTP-binding protein 8</fullName>
    </recommendedName>
</protein>
<evidence type="ECO:0000256" key="1">
    <source>
        <dbReference type="ARBA" id="ARBA00001946"/>
    </source>
</evidence>
<dbReference type="InterPro" id="IPR030393">
    <property type="entry name" value="G_ENGB_dom"/>
</dbReference>
<dbReference type="GO" id="GO:0005525">
    <property type="term" value="F:GTP binding"/>
    <property type="evidence" value="ECO:0007669"/>
    <property type="project" value="UniProtKB-KW"/>
</dbReference>